<dbReference type="Proteomes" id="UP001652661">
    <property type="component" value="Chromosome 2L"/>
</dbReference>
<dbReference type="AlphaFoldDB" id="A0A6P4J1W3"/>
<dbReference type="Pfam" id="PF21021">
    <property type="entry name" value="FAF1"/>
    <property type="match status" value="1"/>
</dbReference>
<dbReference type="InterPro" id="IPR036249">
    <property type="entry name" value="Thioredoxin-like_sf"/>
</dbReference>
<dbReference type="SUPFAM" id="SSF52833">
    <property type="entry name" value="Thioredoxin-like"/>
    <property type="match status" value="1"/>
</dbReference>
<dbReference type="OrthoDB" id="7868966at2759"/>
<evidence type="ECO:0000256" key="1">
    <source>
        <dbReference type="SAM" id="MobiDB-lite"/>
    </source>
</evidence>
<protein>
    <submittedName>
        <fullName evidence="4">FAS-associated factor 1-like isoform X1</fullName>
    </submittedName>
</protein>
<dbReference type="Gene3D" id="3.40.30.10">
    <property type="entry name" value="Glutaredoxin"/>
    <property type="match status" value="1"/>
</dbReference>
<dbReference type="InterPro" id="IPR006577">
    <property type="entry name" value="UAS"/>
</dbReference>
<reference evidence="3" key="1">
    <citation type="submission" date="2025-05" db="UniProtKB">
        <authorList>
            <consortium name="RefSeq"/>
        </authorList>
    </citation>
    <scope>NUCLEOTIDE SEQUENCE [LARGE SCALE GENOMIC DNA]</scope>
    <source>
        <strain evidence="3">14028-0561.14</strain>
    </source>
</reference>
<dbReference type="GO" id="GO:0043130">
    <property type="term" value="F:ubiquitin binding"/>
    <property type="evidence" value="ECO:0007669"/>
    <property type="project" value="TreeGrafter"/>
</dbReference>
<evidence type="ECO:0000259" key="2">
    <source>
        <dbReference type="SMART" id="SM00594"/>
    </source>
</evidence>
<gene>
    <name evidence="4" type="primary">LOC108083859</name>
</gene>
<dbReference type="PANTHER" id="PTHR23322:SF93">
    <property type="entry name" value="UBX DOMAIN-CONTAINING PROTEIN 8"/>
    <property type="match status" value="1"/>
</dbReference>
<sequence length="196" mass="22289">MTWENLNPKGTDLAVPRSEEPTDQSFVQNYRKQYGEPSLKFFKGNLKSAYEAACNQPDDEKKVLALYLHHSGSVLTNTLCHQVLKNDEVLTTFNNLFIVYGWDMSNATDANFFHEQLRNIISVEAADAAKNLKVEQMPAFLIIGQGTDGRIPNIAIVHGDYDDDTLQTRLQLEYSLLSGLLGFHMIRHPCRTGRWR</sequence>
<name>A0A6P4J1W3_DROKI</name>
<reference evidence="4" key="2">
    <citation type="submission" date="2025-08" db="UniProtKB">
        <authorList>
            <consortium name="RefSeq"/>
        </authorList>
    </citation>
    <scope>IDENTIFICATION</scope>
    <source>
        <strain evidence="4">14028-0561.14</strain>
        <tissue evidence="4">Whole fly</tissue>
    </source>
</reference>
<feature type="domain" description="UAS" evidence="2">
    <location>
        <begin position="25"/>
        <end position="171"/>
    </location>
</feature>
<dbReference type="GeneID" id="108083859"/>
<dbReference type="InterPro" id="IPR049483">
    <property type="entry name" value="FAF1_2-like_UAS"/>
</dbReference>
<keyword evidence="3" id="KW-1185">Reference proteome</keyword>
<evidence type="ECO:0000313" key="4">
    <source>
        <dbReference type="RefSeq" id="XP_017035337.2"/>
    </source>
</evidence>
<dbReference type="RefSeq" id="XP_017035337.2">
    <property type="nucleotide sequence ID" value="XM_017179848.3"/>
</dbReference>
<dbReference type="SMART" id="SM00594">
    <property type="entry name" value="UAS"/>
    <property type="match status" value="1"/>
</dbReference>
<dbReference type="PANTHER" id="PTHR23322">
    <property type="entry name" value="FAS-ASSOCIATED PROTEIN"/>
    <property type="match status" value="1"/>
</dbReference>
<feature type="region of interest" description="Disordered" evidence="1">
    <location>
        <begin position="1"/>
        <end position="22"/>
    </location>
</feature>
<proteinExistence type="predicted"/>
<dbReference type="InterPro" id="IPR050730">
    <property type="entry name" value="UBX_domain-protein"/>
</dbReference>
<organism evidence="3 4">
    <name type="scientific">Drosophila kikkawai</name>
    <name type="common">Fruit fly</name>
    <dbReference type="NCBI Taxonomy" id="30033"/>
    <lineage>
        <taxon>Eukaryota</taxon>
        <taxon>Metazoa</taxon>
        <taxon>Ecdysozoa</taxon>
        <taxon>Arthropoda</taxon>
        <taxon>Hexapoda</taxon>
        <taxon>Insecta</taxon>
        <taxon>Pterygota</taxon>
        <taxon>Neoptera</taxon>
        <taxon>Endopterygota</taxon>
        <taxon>Diptera</taxon>
        <taxon>Brachycera</taxon>
        <taxon>Muscomorpha</taxon>
        <taxon>Ephydroidea</taxon>
        <taxon>Drosophilidae</taxon>
        <taxon>Drosophila</taxon>
        <taxon>Sophophora</taxon>
    </lineage>
</organism>
<evidence type="ECO:0000313" key="3">
    <source>
        <dbReference type="Proteomes" id="UP001652661"/>
    </source>
</evidence>
<accession>A0A6P4J1W3</accession>